<comment type="domain">
    <text evidence="12">Consists of 3 domains; the N-terminus binds the ribosome, the middle domain has PPIase activity, while the C-terminus has intrinsic chaperone activity on its own.</text>
</comment>
<dbReference type="Pfam" id="PF05698">
    <property type="entry name" value="Trigger_C"/>
    <property type="match status" value="1"/>
</dbReference>
<dbReference type="PANTHER" id="PTHR30560">
    <property type="entry name" value="TRIGGER FACTOR CHAPERONE AND PEPTIDYL-PROLYL CIS/TRANS ISOMERASE"/>
    <property type="match status" value="1"/>
</dbReference>
<dbReference type="InterPro" id="IPR027304">
    <property type="entry name" value="Trigger_fact/SurA_dom_sf"/>
</dbReference>
<dbReference type="GO" id="GO:0003755">
    <property type="term" value="F:peptidyl-prolyl cis-trans isomerase activity"/>
    <property type="evidence" value="ECO:0007669"/>
    <property type="project" value="UniProtKB-UniRule"/>
</dbReference>
<evidence type="ECO:0000256" key="13">
    <source>
        <dbReference type="PROSITE-ProRule" id="PRU00277"/>
    </source>
</evidence>
<dbReference type="GO" id="GO:0051301">
    <property type="term" value="P:cell division"/>
    <property type="evidence" value="ECO:0007669"/>
    <property type="project" value="UniProtKB-KW"/>
</dbReference>
<evidence type="ECO:0000256" key="3">
    <source>
        <dbReference type="ARBA" id="ARBA00013194"/>
    </source>
</evidence>
<dbReference type="InterPro" id="IPR005215">
    <property type="entry name" value="Trig_fac"/>
</dbReference>
<dbReference type="Gene3D" id="1.10.3120.10">
    <property type="entry name" value="Trigger factor, C-terminal domain"/>
    <property type="match status" value="1"/>
</dbReference>
<keyword evidence="9 12" id="KW-0131">Cell cycle</keyword>
<dbReference type="GeneID" id="35767258"/>
<evidence type="ECO:0000256" key="15">
    <source>
        <dbReference type="SAM" id="Coils"/>
    </source>
</evidence>
<name>A0A0X8FE75_9LACT</name>
<dbReference type="GO" id="GO:0044183">
    <property type="term" value="F:protein folding chaperone"/>
    <property type="evidence" value="ECO:0007669"/>
    <property type="project" value="TreeGrafter"/>
</dbReference>
<dbReference type="Gene3D" id="3.30.70.1050">
    <property type="entry name" value="Trigger factor ribosome-binding domain"/>
    <property type="match status" value="1"/>
</dbReference>
<feature type="coiled-coil region" evidence="15">
    <location>
        <begin position="135"/>
        <end position="162"/>
    </location>
</feature>
<keyword evidence="6 12" id="KW-0697">Rotamase</keyword>
<dbReference type="InterPro" id="IPR036611">
    <property type="entry name" value="Trigger_fac_ribosome-bd_sf"/>
</dbReference>
<dbReference type="GO" id="GO:0043335">
    <property type="term" value="P:protein unfolding"/>
    <property type="evidence" value="ECO:0007669"/>
    <property type="project" value="TreeGrafter"/>
</dbReference>
<dbReference type="GO" id="GO:0015031">
    <property type="term" value="P:protein transport"/>
    <property type="evidence" value="ECO:0007669"/>
    <property type="project" value="UniProtKB-UniRule"/>
</dbReference>
<comment type="catalytic activity">
    <reaction evidence="1 12 13">
        <text>[protein]-peptidylproline (omega=180) = [protein]-peptidylproline (omega=0)</text>
        <dbReference type="Rhea" id="RHEA:16237"/>
        <dbReference type="Rhea" id="RHEA-COMP:10747"/>
        <dbReference type="Rhea" id="RHEA-COMP:10748"/>
        <dbReference type="ChEBI" id="CHEBI:83833"/>
        <dbReference type="ChEBI" id="CHEBI:83834"/>
        <dbReference type="EC" id="5.2.1.8"/>
    </reaction>
</comment>
<keyword evidence="7 12" id="KW-0143">Chaperone</keyword>
<proteinExistence type="inferred from homology"/>
<keyword evidence="20" id="KW-1185">Reference proteome</keyword>
<accession>A0A0X8FE75</accession>
<dbReference type="GO" id="GO:0051083">
    <property type="term" value="P:'de novo' cotranslational protein folding"/>
    <property type="evidence" value="ECO:0007669"/>
    <property type="project" value="TreeGrafter"/>
</dbReference>
<keyword evidence="15" id="KW-0175">Coiled coil</keyword>
<dbReference type="InterPro" id="IPR008880">
    <property type="entry name" value="Trigger_fac_C"/>
</dbReference>
<evidence type="ECO:0000313" key="19">
    <source>
        <dbReference type="Proteomes" id="UP000594771"/>
    </source>
</evidence>
<dbReference type="EC" id="5.2.1.8" evidence="3 12"/>
<dbReference type="RefSeq" id="WP_060778153.1">
    <property type="nucleotide sequence ID" value="NZ_CAJHLF010000002.1"/>
</dbReference>
<sequence>MSVKFEETATNEGVLHFTVSKEDAQKALKQAYNRVKGKVNIPGFRKGKVSYPVFVKMIGEEALYEDALNYALPQAYANAVKEAYLDVVGQPKFDVEKMHKGGSWELKAEVATKPSVSLGDYKDLTVDKQDREVTDEDVDNRLKQAQENLAELSIKEGEAQEGDTVVIDYEGSVDGENFAGGSAENHSLELGSNSFIPGFEDQLVGSKSGDEVEVKVTFPEEYHAEDLAGQDAIFKVKVHEVKEKSVPELDDEFAKDVDDEVESLDELKAKYREQLQESKDQQADEQVEDQAIRQAVDNAEFSSVPQAMIDEEVNRQLDHYLNEMQRQGISPEMFYQLTGTSEEDLRQQFAEDADTRVKTNLLLEQIIAEENIEVSEEDIAKEIENLAETYNMEVEAVKNVVTEDMLKHDIELKQAMNLITSTAKEK</sequence>
<evidence type="ECO:0000256" key="2">
    <source>
        <dbReference type="ARBA" id="ARBA00005464"/>
    </source>
</evidence>
<keyword evidence="12" id="KW-0963">Cytoplasm</keyword>
<dbReference type="GO" id="GO:0043022">
    <property type="term" value="F:ribosome binding"/>
    <property type="evidence" value="ECO:0007669"/>
    <property type="project" value="TreeGrafter"/>
</dbReference>
<organism evidence="18 19">
    <name type="scientific">Aerococcus urinae</name>
    <dbReference type="NCBI Taxonomy" id="1376"/>
    <lineage>
        <taxon>Bacteria</taxon>
        <taxon>Bacillati</taxon>
        <taxon>Bacillota</taxon>
        <taxon>Bacilli</taxon>
        <taxon>Lactobacillales</taxon>
        <taxon>Aerococcaceae</taxon>
        <taxon>Aerococcus</taxon>
    </lineage>
</organism>
<evidence type="ECO:0000256" key="4">
    <source>
        <dbReference type="ARBA" id="ARBA00016902"/>
    </source>
</evidence>
<protein>
    <recommendedName>
        <fullName evidence="4 12">Trigger factor</fullName>
        <shortName evidence="12">TF</shortName>
        <ecNumber evidence="3 12">5.2.1.8</ecNumber>
    </recommendedName>
    <alternativeName>
        <fullName evidence="11 12">PPIase</fullName>
    </alternativeName>
</protein>
<evidence type="ECO:0000256" key="14">
    <source>
        <dbReference type="RuleBase" id="RU003914"/>
    </source>
</evidence>
<comment type="function">
    <text evidence="10 12">Involved in protein export. Acts as a chaperone by maintaining the newly synthesized protein in an open conformation. Functions as a peptidyl-prolyl cis-trans isomerase.</text>
</comment>
<dbReference type="InterPro" id="IPR008881">
    <property type="entry name" value="Trigger_fac_ribosome-bd_bac"/>
</dbReference>
<keyword evidence="8 12" id="KW-0413">Isomerase</keyword>
<dbReference type="SUPFAM" id="SSF102735">
    <property type="entry name" value="Trigger factor ribosome-binding domain"/>
    <property type="match status" value="1"/>
</dbReference>
<reference evidence="18 19" key="1">
    <citation type="submission" date="2020-12" db="EMBL/GenBank/DDBJ databases">
        <title>FDA dAtabase for Regulatory Grade micrObial Sequences (FDA-ARGOS): Supporting development and validation of Infectious Disease Dx tests.</title>
        <authorList>
            <person name="Sproer C."/>
            <person name="Gronow S."/>
            <person name="Severitt S."/>
            <person name="Schroder I."/>
            <person name="Tallon L."/>
            <person name="Sadzewicz L."/>
            <person name="Zhao X."/>
            <person name="Boylan J."/>
            <person name="Ott S."/>
            <person name="Bowen H."/>
            <person name="Vavikolanu K."/>
            <person name="Mehta A."/>
            <person name="Aluvathingal J."/>
            <person name="Nadendla S."/>
            <person name="Lowell S."/>
            <person name="Myers T."/>
            <person name="Yan Y."/>
            <person name="Sichtig H."/>
        </authorList>
    </citation>
    <scope>NUCLEOTIDE SEQUENCE [LARGE SCALE GENOMIC DNA]</scope>
    <source>
        <strain evidence="18 19">FDAARGOS_911</strain>
    </source>
</reference>
<dbReference type="FunFam" id="3.10.50.40:FF:000001">
    <property type="entry name" value="Trigger factor"/>
    <property type="match status" value="1"/>
</dbReference>
<dbReference type="SUPFAM" id="SSF109998">
    <property type="entry name" value="Triger factor/SurA peptide-binding domain-like"/>
    <property type="match status" value="1"/>
</dbReference>
<dbReference type="EMBL" id="CP065662">
    <property type="protein sequence ID" value="QPS00988.1"/>
    <property type="molecule type" value="Genomic_DNA"/>
</dbReference>
<dbReference type="Proteomes" id="UP001069145">
    <property type="component" value="Unassembled WGS sequence"/>
</dbReference>
<comment type="similarity">
    <text evidence="2 12 14">Belongs to the FKBP-type PPIase family. Tig subfamily.</text>
</comment>
<evidence type="ECO:0000256" key="8">
    <source>
        <dbReference type="ARBA" id="ARBA00023235"/>
    </source>
</evidence>
<dbReference type="SUPFAM" id="SSF54534">
    <property type="entry name" value="FKBP-like"/>
    <property type="match status" value="1"/>
</dbReference>
<evidence type="ECO:0000313" key="17">
    <source>
        <dbReference type="EMBL" id="MCY3052682.1"/>
    </source>
</evidence>
<evidence type="ECO:0000256" key="9">
    <source>
        <dbReference type="ARBA" id="ARBA00023306"/>
    </source>
</evidence>
<dbReference type="HAMAP" id="MF_00303">
    <property type="entry name" value="Trigger_factor_Tig"/>
    <property type="match status" value="1"/>
</dbReference>
<dbReference type="EMBL" id="JAOTML010000001">
    <property type="protein sequence ID" value="MCY3052682.1"/>
    <property type="molecule type" value="Genomic_DNA"/>
</dbReference>
<comment type="subcellular location">
    <subcellularLocation>
        <location evidence="12">Cytoplasm</location>
    </subcellularLocation>
    <text evidence="12">About half TF is bound to the ribosome near the polypeptide exit tunnel while the other half is free in the cytoplasm.</text>
</comment>
<dbReference type="NCBIfam" id="TIGR00115">
    <property type="entry name" value="tig"/>
    <property type="match status" value="1"/>
</dbReference>
<dbReference type="AlphaFoldDB" id="A0A0X8FE75"/>
<feature type="coiled-coil region" evidence="15">
    <location>
        <begin position="254"/>
        <end position="288"/>
    </location>
</feature>
<evidence type="ECO:0000256" key="11">
    <source>
        <dbReference type="ARBA" id="ARBA00029986"/>
    </source>
</evidence>
<reference evidence="17" key="2">
    <citation type="submission" date="2022-09" db="EMBL/GenBank/DDBJ databases">
        <title>Aerococcus urinae taxonomy study.</title>
        <authorList>
            <person name="Christensen J."/>
            <person name="Senneby E."/>
        </authorList>
    </citation>
    <scope>NUCLEOTIDE SEQUENCE</scope>
    <source>
        <strain evidence="17">NLD-066-U95</strain>
    </source>
</reference>
<evidence type="ECO:0000313" key="18">
    <source>
        <dbReference type="EMBL" id="QPS00988.1"/>
    </source>
</evidence>
<dbReference type="PIRSF" id="PIRSF003095">
    <property type="entry name" value="Trigger_factor"/>
    <property type="match status" value="1"/>
</dbReference>
<dbReference type="KEGG" id="aun:AWM73_03825"/>
<evidence type="ECO:0000313" key="20">
    <source>
        <dbReference type="Proteomes" id="UP001069145"/>
    </source>
</evidence>
<dbReference type="Gene3D" id="3.10.50.40">
    <property type="match status" value="1"/>
</dbReference>
<evidence type="ECO:0000256" key="7">
    <source>
        <dbReference type="ARBA" id="ARBA00023186"/>
    </source>
</evidence>
<evidence type="ECO:0000256" key="6">
    <source>
        <dbReference type="ARBA" id="ARBA00023110"/>
    </source>
</evidence>
<dbReference type="OrthoDB" id="9767721at2"/>
<keyword evidence="5 12" id="KW-0132">Cell division</keyword>
<evidence type="ECO:0000256" key="10">
    <source>
        <dbReference type="ARBA" id="ARBA00024849"/>
    </source>
</evidence>
<dbReference type="InterPro" id="IPR037041">
    <property type="entry name" value="Trigger_fac_C_sf"/>
</dbReference>
<evidence type="ECO:0000256" key="5">
    <source>
        <dbReference type="ARBA" id="ARBA00022618"/>
    </source>
</evidence>
<gene>
    <name evidence="12 17" type="primary">tig</name>
    <name evidence="18" type="ORF">I6G68_06230</name>
    <name evidence="17" type="ORF">ODY43_01505</name>
</gene>
<dbReference type="Pfam" id="PF05697">
    <property type="entry name" value="Trigger_N"/>
    <property type="match status" value="1"/>
</dbReference>
<dbReference type="Pfam" id="PF00254">
    <property type="entry name" value="FKBP_C"/>
    <property type="match status" value="1"/>
</dbReference>
<dbReference type="PANTHER" id="PTHR30560:SF3">
    <property type="entry name" value="TRIGGER FACTOR-LIKE PROTEIN TIG, CHLOROPLASTIC"/>
    <property type="match status" value="1"/>
</dbReference>
<evidence type="ECO:0000259" key="16">
    <source>
        <dbReference type="PROSITE" id="PS50059"/>
    </source>
</evidence>
<feature type="domain" description="PPIase FKBP-type" evidence="16">
    <location>
        <begin position="162"/>
        <end position="244"/>
    </location>
</feature>
<dbReference type="PROSITE" id="PS50059">
    <property type="entry name" value="FKBP_PPIASE"/>
    <property type="match status" value="1"/>
</dbReference>
<dbReference type="InterPro" id="IPR046357">
    <property type="entry name" value="PPIase_dom_sf"/>
</dbReference>
<dbReference type="GO" id="GO:0005737">
    <property type="term" value="C:cytoplasm"/>
    <property type="evidence" value="ECO:0007669"/>
    <property type="project" value="UniProtKB-SubCell"/>
</dbReference>
<evidence type="ECO:0000256" key="1">
    <source>
        <dbReference type="ARBA" id="ARBA00000971"/>
    </source>
</evidence>
<dbReference type="Proteomes" id="UP000594771">
    <property type="component" value="Chromosome"/>
</dbReference>
<evidence type="ECO:0000256" key="12">
    <source>
        <dbReference type="HAMAP-Rule" id="MF_00303"/>
    </source>
</evidence>
<dbReference type="InterPro" id="IPR001179">
    <property type="entry name" value="PPIase_FKBP_dom"/>
</dbReference>